<keyword evidence="6 18" id="KW-0285">Flavoprotein</keyword>
<dbReference type="Pfam" id="PF02424">
    <property type="entry name" value="ApbE"/>
    <property type="match status" value="1"/>
</dbReference>
<keyword evidence="10 18" id="KW-0274">FAD</keyword>
<organism evidence="21 22">
    <name type="scientific">Ferrimonas sediminum</name>
    <dbReference type="NCBI Taxonomy" id="718193"/>
    <lineage>
        <taxon>Bacteria</taxon>
        <taxon>Pseudomonadati</taxon>
        <taxon>Pseudomonadota</taxon>
        <taxon>Gammaproteobacteria</taxon>
        <taxon>Alteromonadales</taxon>
        <taxon>Ferrimonadaceae</taxon>
        <taxon>Ferrimonas</taxon>
    </lineage>
</organism>
<dbReference type="SUPFAM" id="SSF143631">
    <property type="entry name" value="ApbE-like"/>
    <property type="match status" value="1"/>
</dbReference>
<evidence type="ECO:0000256" key="4">
    <source>
        <dbReference type="ARBA" id="ARBA00022475"/>
    </source>
</evidence>
<keyword evidence="4" id="KW-1003">Cell membrane</keyword>
<comment type="catalytic activity">
    <reaction evidence="16 18 20">
        <text>L-threonyl-[protein] + FAD = FMN-L-threonyl-[protein] + AMP + H(+)</text>
        <dbReference type="Rhea" id="RHEA:36847"/>
        <dbReference type="Rhea" id="RHEA-COMP:11060"/>
        <dbReference type="Rhea" id="RHEA-COMP:11061"/>
        <dbReference type="ChEBI" id="CHEBI:15378"/>
        <dbReference type="ChEBI" id="CHEBI:30013"/>
        <dbReference type="ChEBI" id="CHEBI:57692"/>
        <dbReference type="ChEBI" id="CHEBI:74257"/>
        <dbReference type="ChEBI" id="CHEBI:456215"/>
        <dbReference type="EC" id="2.7.1.180"/>
    </reaction>
</comment>
<dbReference type="GO" id="GO:0016740">
    <property type="term" value="F:transferase activity"/>
    <property type="evidence" value="ECO:0007669"/>
    <property type="project" value="UniProtKB-UniRule"/>
</dbReference>
<keyword evidence="9 20" id="KW-0732">Signal</keyword>
<evidence type="ECO:0000256" key="10">
    <source>
        <dbReference type="ARBA" id="ARBA00022827"/>
    </source>
</evidence>
<evidence type="ECO:0000256" key="15">
    <source>
        <dbReference type="ARBA" id="ARBA00031306"/>
    </source>
</evidence>
<dbReference type="PIRSF" id="PIRSF006268">
    <property type="entry name" value="ApbE"/>
    <property type="match status" value="1"/>
</dbReference>
<dbReference type="PANTHER" id="PTHR30040:SF2">
    <property type="entry name" value="FAD:PROTEIN FMN TRANSFERASE"/>
    <property type="match status" value="1"/>
</dbReference>
<protein>
    <recommendedName>
        <fullName evidence="3 18">FAD:protein FMN transferase</fullName>
        <ecNumber evidence="2 18">2.7.1.180</ecNumber>
    </recommendedName>
    <alternativeName>
        <fullName evidence="15 18">Flavin transferase</fullName>
    </alternativeName>
</protein>
<reference evidence="22" key="1">
    <citation type="submission" date="2016-10" db="EMBL/GenBank/DDBJ databases">
        <authorList>
            <person name="Varghese N."/>
            <person name="Submissions S."/>
        </authorList>
    </citation>
    <scope>NUCLEOTIDE SEQUENCE [LARGE SCALE GENOMIC DNA]</scope>
    <source>
        <strain evidence="22">DSM 23317</strain>
    </source>
</reference>
<comment type="similarity">
    <text evidence="1 18 20">Belongs to the ApbE family.</text>
</comment>
<feature type="signal peptide" evidence="20">
    <location>
        <begin position="1"/>
        <end position="22"/>
    </location>
</feature>
<accession>A0A1G8LR53</accession>
<evidence type="ECO:0000256" key="1">
    <source>
        <dbReference type="ARBA" id="ARBA00008282"/>
    </source>
</evidence>
<evidence type="ECO:0000256" key="14">
    <source>
        <dbReference type="ARBA" id="ARBA00023288"/>
    </source>
</evidence>
<keyword evidence="8 18" id="KW-0479">Metal-binding</keyword>
<keyword evidence="22" id="KW-1185">Reference proteome</keyword>
<feature type="chain" id="PRO_5011331696" description="FAD:protein FMN transferase" evidence="20">
    <location>
        <begin position="23"/>
        <end position="346"/>
    </location>
</feature>
<dbReference type="PROSITE" id="PS51257">
    <property type="entry name" value="PROKAR_LIPOPROTEIN"/>
    <property type="match status" value="1"/>
</dbReference>
<dbReference type="InterPro" id="IPR003374">
    <property type="entry name" value="ApbE-like_sf"/>
</dbReference>
<feature type="binding site" evidence="19">
    <location>
        <position position="296"/>
    </location>
    <ligand>
        <name>Mg(2+)</name>
        <dbReference type="ChEBI" id="CHEBI:18420"/>
    </ligand>
</feature>
<keyword evidence="5 20" id="KW-0997">Cell inner membrane</keyword>
<evidence type="ECO:0000256" key="18">
    <source>
        <dbReference type="PIRNR" id="PIRNR006268"/>
    </source>
</evidence>
<feature type="binding site" evidence="19">
    <location>
        <position position="178"/>
    </location>
    <ligand>
        <name>Mg(2+)</name>
        <dbReference type="ChEBI" id="CHEBI:18420"/>
    </ligand>
</feature>
<dbReference type="EC" id="2.7.1.180" evidence="2 18"/>
<dbReference type="GO" id="GO:0046872">
    <property type="term" value="F:metal ion binding"/>
    <property type="evidence" value="ECO:0007669"/>
    <property type="project" value="UniProtKB-UniRule"/>
</dbReference>
<evidence type="ECO:0000256" key="9">
    <source>
        <dbReference type="ARBA" id="ARBA00022729"/>
    </source>
</evidence>
<keyword evidence="11 18" id="KW-0460">Magnesium</keyword>
<dbReference type="AlphaFoldDB" id="A0A1G8LR53"/>
<evidence type="ECO:0000256" key="16">
    <source>
        <dbReference type="ARBA" id="ARBA00048540"/>
    </source>
</evidence>
<evidence type="ECO:0000256" key="12">
    <source>
        <dbReference type="ARBA" id="ARBA00023136"/>
    </source>
</evidence>
<evidence type="ECO:0000256" key="6">
    <source>
        <dbReference type="ARBA" id="ARBA00022630"/>
    </source>
</evidence>
<dbReference type="FunFam" id="3.10.520.10:FF:000001">
    <property type="entry name" value="FAD:protein FMN transferase"/>
    <property type="match status" value="1"/>
</dbReference>
<evidence type="ECO:0000256" key="8">
    <source>
        <dbReference type="ARBA" id="ARBA00022723"/>
    </source>
</evidence>
<evidence type="ECO:0000256" key="3">
    <source>
        <dbReference type="ARBA" id="ARBA00016337"/>
    </source>
</evidence>
<keyword evidence="12" id="KW-0472">Membrane</keyword>
<evidence type="ECO:0000256" key="7">
    <source>
        <dbReference type="ARBA" id="ARBA00022679"/>
    </source>
</evidence>
<dbReference type="PANTHER" id="PTHR30040">
    <property type="entry name" value="THIAMINE BIOSYNTHESIS LIPOPROTEIN APBE"/>
    <property type="match status" value="1"/>
</dbReference>
<evidence type="ECO:0000256" key="17">
    <source>
        <dbReference type="ARBA" id="ARBA00060485"/>
    </source>
</evidence>
<dbReference type="EMBL" id="FNEM01000002">
    <property type="protein sequence ID" value="SDI58182.1"/>
    <property type="molecule type" value="Genomic_DNA"/>
</dbReference>
<evidence type="ECO:0000256" key="13">
    <source>
        <dbReference type="ARBA" id="ARBA00023139"/>
    </source>
</evidence>
<comment type="subcellular location">
    <subcellularLocation>
        <location evidence="17 20">Cell inner membrane</location>
        <topology evidence="17 20">Lipid-anchor</topology>
        <orientation evidence="17 20">Periplasmic side</orientation>
    </subcellularLocation>
</comment>
<evidence type="ECO:0000313" key="21">
    <source>
        <dbReference type="EMBL" id="SDI58182.1"/>
    </source>
</evidence>
<keyword evidence="14 20" id="KW-0449">Lipoprotein</keyword>
<dbReference type="Gene3D" id="3.10.520.10">
    <property type="entry name" value="ApbE-like domains"/>
    <property type="match status" value="1"/>
</dbReference>
<evidence type="ECO:0000256" key="19">
    <source>
        <dbReference type="PIRSR" id="PIRSR006268-2"/>
    </source>
</evidence>
<sequence length="346" mass="37812">MQYRAYKHLWLALVGLAIFVSGCTPTTPQVESVSGHTMGTTYHISWVDTDEPVDPLLLQGEIDLRLGQVNRSMSTWKRSSEVSRFNRMERVGGMEISTEFAKVLTEAKRLTDLTDGALDVTVGPLVNLWGFGPDGHIETAPSNAQIARVKGTIGHDKLSMKGRWLFKTEPSLKVDLSSIAKGYGVDVVAEVLEGRGIHNYLVEVGGELRVKGHKVQGQPWRVAIERPDPAGRDVFTVIEPGNMSVATSGDYRNFFEQDGVQFSHLIDPATGRPVAHHLVSATVITDSCMTADGLATALMVMGVDKGLALAERTGLAVMLIERTDGQYLVHYSKAFKAYLDSKEQAS</sequence>
<feature type="binding site" evidence="19">
    <location>
        <position position="292"/>
    </location>
    <ligand>
        <name>Mg(2+)</name>
        <dbReference type="ChEBI" id="CHEBI:18420"/>
    </ligand>
</feature>
<proteinExistence type="inferred from homology"/>
<keyword evidence="7 18" id="KW-0808">Transferase</keyword>
<dbReference type="OrthoDB" id="9778595at2"/>
<evidence type="ECO:0000256" key="2">
    <source>
        <dbReference type="ARBA" id="ARBA00011955"/>
    </source>
</evidence>
<evidence type="ECO:0000313" key="22">
    <source>
        <dbReference type="Proteomes" id="UP000199527"/>
    </source>
</evidence>
<dbReference type="Proteomes" id="UP000199527">
    <property type="component" value="Unassembled WGS sequence"/>
</dbReference>
<evidence type="ECO:0000256" key="11">
    <source>
        <dbReference type="ARBA" id="ARBA00022842"/>
    </source>
</evidence>
<evidence type="ECO:0000256" key="20">
    <source>
        <dbReference type="RuleBase" id="RU363002"/>
    </source>
</evidence>
<dbReference type="RefSeq" id="WP_090361799.1">
    <property type="nucleotide sequence ID" value="NZ_FNEM01000002.1"/>
</dbReference>
<comment type="cofactor">
    <cofactor evidence="19">
        <name>Mg(2+)</name>
        <dbReference type="ChEBI" id="CHEBI:18420"/>
    </cofactor>
    <cofactor evidence="19">
        <name>Mn(2+)</name>
        <dbReference type="ChEBI" id="CHEBI:29035"/>
    </cofactor>
    <text evidence="19">Magnesium. Can also use manganese.</text>
</comment>
<comment type="function">
    <text evidence="20">Flavin transferase that catalyzes the transfer of the FMN moiety of FAD and its covalent binding to the hydroxyl group of a threonine residue in a target flavoprotein.</text>
</comment>
<keyword evidence="13" id="KW-0564">Palmitate</keyword>
<gene>
    <name evidence="21" type="ORF">SAMN04488540_102145</name>
</gene>
<evidence type="ECO:0000256" key="5">
    <source>
        <dbReference type="ARBA" id="ARBA00022519"/>
    </source>
</evidence>
<dbReference type="InterPro" id="IPR024932">
    <property type="entry name" value="ApbE"/>
</dbReference>
<dbReference type="GO" id="GO:0005886">
    <property type="term" value="C:plasma membrane"/>
    <property type="evidence" value="ECO:0007669"/>
    <property type="project" value="UniProtKB-SubCell"/>
</dbReference>
<name>A0A1G8LR53_9GAMM</name>